<feature type="domain" description="Response regulatory" evidence="2">
    <location>
        <begin position="10"/>
        <end position="131"/>
    </location>
</feature>
<dbReference type="InterPro" id="IPR011006">
    <property type="entry name" value="CheY-like_superfamily"/>
</dbReference>
<dbReference type="Gene3D" id="3.40.50.2300">
    <property type="match status" value="1"/>
</dbReference>
<dbReference type="EMBL" id="MCGG01000025">
    <property type="protein sequence ID" value="OEJ67172.1"/>
    <property type="molecule type" value="Genomic_DNA"/>
</dbReference>
<sequence>MAEIVWKDIKVLLIDDEVFMQKLIQRLLNDLGVTTVYRASNGAEGLETLKKIPSPPNVIICDLNMPVMNGLMFTSKLRADPNPAINTIPVVVLTGHSDAEIVEAALKIGIDGYIVKPVSHETLSKRLTHALKTATDKSS</sequence>
<dbReference type="PROSITE" id="PS50110">
    <property type="entry name" value="RESPONSE_REGULATORY"/>
    <property type="match status" value="1"/>
</dbReference>
<accession>A0A1E5Q807</accession>
<evidence type="ECO:0000259" key="2">
    <source>
        <dbReference type="PROSITE" id="PS50110"/>
    </source>
</evidence>
<dbReference type="RefSeq" id="WP_069958001.1">
    <property type="nucleotide sequence ID" value="NZ_MCGG01000025.1"/>
</dbReference>
<gene>
    <name evidence="3" type="ORF">BEN30_10375</name>
</gene>
<keyword evidence="4" id="KW-1185">Reference proteome</keyword>
<name>A0A1E5Q807_9PROT</name>
<feature type="modified residue" description="4-aspartylphosphate" evidence="1">
    <location>
        <position position="62"/>
    </location>
</feature>
<protein>
    <recommendedName>
        <fullName evidence="2">Response regulatory domain-containing protein</fullName>
    </recommendedName>
</protein>
<dbReference type="SUPFAM" id="SSF52172">
    <property type="entry name" value="CheY-like"/>
    <property type="match status" value="1"/>
</dbReference>
<dbReference type="InterPro" id="IPR052048">
    <property type="entry name" value="ST_Response_Regulator"/>
</dbReference>
<evidence type="ECO:0000313" key="4">
    <source>
        <dbReference type="Proteomes" id="UP000095347"/>
    </source>
</evidence>
<keyword evidence="1" id="KW-0597">Phosphoprotein</keyword>
<dbReference type="Proteomes" id="UP000095347">
    <property type="component" value="Unassembled WGS sequence"/>
</dbReference>
<dbReference type="GO" id="GO:0000160">
    <property type="term" value="P:phosphorelay signal transduction system"/>
    <property type="evidence" value="ECO:0007669"/>
    <property type="project" value="InterPro"/>
</dbReference>
<proteinExistence type="predicted"/>
<dbReference type="Pfam" id="PF00072">
    <property type="entry name" value="Response_reg"/>
    <property type="match status" value="1"/>
</dbReference>
<dbReference type="SMART" id="SM00448">
    <property type="entry name" value="REC"/>
    <property type="match status" value="1"/>
</dbReference>
<dbReference type="AlphaFoldDB" id="A0A1E5Q807"/>
<comment type="caution">
    <text evidence="3">The sequence shown here is derived from an EMBL/GenBank/DDBJ whole genome shotgun (WGS) entry which is preliminary data.</text>
</comment>
<reference evidence="4" key="1">
    <citation type="submission" date="2016-07" db="EMBL/GenBank/DDBJ databases">
        <authorList>
            <person name="Florea S."/>
            <person name="Webb J.S."/>
            <person name="Jaromczyk J."/>
            <person name="Schardl C.L."/>
        </authorList>
    </citation>
    <scope>NUCLEOTIDE SEQUENCE [LARGE SCALE GENOMIC DNA]</scope>
    <source>
        <strain evidence="4">MV-1</strain>
    </source>
</reference>
<dbReference type="STRING" id="28181.BEN30_10375"/>
<evidence type="ECO:0000256" key="1">
    <source>
        <dbReference type="PROSITE-ProRule" id="PRU00169"/>
    </source>
</evidence>
<organism evidence="3 4">
    <name type="scientific">Magnetovibrio blakemorei</name>
    <dbReference type="NCBI Taxonomy" id="28181"/>
    <lineage>
        <taxon>Bacteria</taxon>
        <taxon>Pseudomonadati</taxon>
        <taxon>Pseudomonadota</taxon>
        <taxon>Alphaproteobacteria</taxon>
        <taxon>Rhodospirillales</taxon>
        <taxon>Magnetovibrionaceae</taxon>
        <taxon>Magnetovibrio</taxon>
    </lineage>
</organism>
<dbReference type="OrthoDB" id="9786548at2"/>
<evidence type="ECO:0000313" key="3">
    <source>
        <dbReference type="EMBL" id="OEJ67172.1"/>
    </source>
</evidence>
<dbReference type="InterPro" id="IPR001789">
    <property type="entry name" value="Sig_transdc_resp-reg_receiver"/>
</dbReference>
<dbReference type="PANTHER" id="PTHR43228:SF1">
    <property type="entry name" value="TWO-COMPONENT RESPONSE REGULATOR ARR22"/>
    <property type="match status" value="1"/>
</dbReference>
<dbReference type="PANTHER" id="PTHR43228">
    <property type="entry name" value="TWO-COMPONENT RESPONSE REGULATOR"/>
    <property type="match status" value="1"/>
</dbReference>